<dbReference type="PANTHER" id="PTHR43649:SF12">
    <property type="entry name" value="DIACETYLCHITOBIOSE BINDING PROTEIN DASA"/>
    <property type="match status" value="1"/>
</dbReference>
<sequence length="435" mass="46240">MKPQLRIRTPRAVATATTLAVALTLTSCSSGGDDASADGPVQLRMTTWSSNEEHQAVLQEIADAYVEAHPDLVSGVEFDAITDGTYVSAVTTQIAGGDTPDLMWITEAYAEEFVSSGVLADLRPVFVETEGYQVEDLLPAATELWRGEEGLYAYPFSNSPFGVYVNTDLLAAAGQPDPRELIADGAWTWDRLAEVASQTAQAEGVAGIQLSVDDPYALPNDAITPLGLAWGARPWSEDGTTCAYTSPESVAFFDWYHSQVYDHGTFPAIGETVDFASGQAAFRIGQLSLSAGLGDTFGWDFLPLPEGPAGTVPVMGQAGIGVLANGEHPDVAADFLAHFTNPENAAKLARFFPPPRESLLTTETLRAAAPTLTDEQLEDTLINPARSATTKVGHPRLSGMVDTIRASMDSLWTPEADVEAVLADVCSAIEPSLAE</sequence>
<dbReference type="CDD" id="cd13585">
    <property type="entry name" value="PBP2_TMBP_like"/>
    <property type="match status" value="1"/>
</dbReference>
<dbReference type="Pfam" id="PF13416">
    <property type="entry name" value="SBP_bac_8"/>
    <property type="match status" value="1"/>
</dbReference>
<keyword evidence="3" id="KW-1185">Reference proteome</keyword>
<gene>
    <name evidence="2" type="ORF">RM844_20080</name>
</gene>
<protein>
    <submittedName>
        <fullName evidence="2">Sugar ABC transporter substrate-binding protein</fullName>
    </submittedName>
</protein>
<feature type="chain" id="PRO_5046392715" evidence="1">
    <location>
        <begin position="23"/>
        <end position="435"/>
    </location>
</feature>
<comment type="caution">
    <text evidence="2">The sequence shown here is derived from an EMBL/GenBank/DDBJ whole genome shotgun (WGS) entry which is preliminary data.</text>
</comment>
<name>A0ABU2JV17_9ACTN</name>
<evidence type="ECO:0000313" key="3">
    <source>
        <dbReference type="Proteomes" id="UP001183410"/>
    </source>
</evidence>
<accession>A0ABU2JV17</accession>
<dbReference type="Proteomes" id="UP001183410">
    <property type="component" value="Unassembled WGS sequence"/>
</dbReference>
<feature type="signal peptide" evidence="1">
    <location>
        <begin position="1"/>
        <end position="22"/>
    </location>
</feature>
<dbReference type="RefSeq" id="WP_311668679.1">
    <property type="nucleotide sequence ID" value="NZ_JAVREO010000012.1"/>
</dbReference>
<dbReference type="SUPFAM" id="SSF53850">
    <property type="entry name" value="Periplasmic binding protein-like II"/>
    <property type="match status" value="1"/>
</dbReference>
<dbReference type="PROSITE" id="PS51257">
    <property type="entry name" value="PROKAR_LIPOPROTEIN"/>
    <property type="match status" value="1"/>
</dbReference>
<proteinExistence type="predicted"/>
<dbReference type="InterPro" id="IPR050490">
    <property type="entry name" value="Bact_solute-bd_prot1"/>
</dbReference>
<dbReference type="EMBL" id="JAVREO010000012">
    <property type="protein sequence ID" value="MDT0268588.1"/>
    <property type="molecule type" value="Genomic_DNA"/>
</dbReference>
<evidence type="ECO:0000313" key="2">
    <source>
        <dbReference type="EMBL" id="MDT0268588.1"/>
    </source>
</evidence>
<dbReference type="Gene3D" id="3.40.190.10">
    <property type="entry name" value="Periplasmic binding protein-like II"/>
    <property type="match status" value="1"/>
</dbReference>
<organism evidence="2 3">
    <name type="scientific">Streptomyces chisholmiae</name>
    <dbReference type="NCBI Taxonomy" id="3075540"/>
    <lineage>
        <taxon>Bacteria</taxon>
        <taxon>Bacillati</taxon>
        <taxon>Actinomycetota</taxon>
        <taxon>Actinomycetes</taxon>
        <taxon>Kitasatosporales</taxon>
        <taxon>Streptomycetaceae</taxon>
        <taxon>Streptomyces</taxon>
    </lineage>
</organism>
<dbReference type="PANTHER" id="PTHR43649">
    <property type="entry name" value="ARABINOSE-BINDING PROTEIN-RELATED"/>
    <property type="match status" value="1"/>
</dbReference>
<reference evidence="3" key="1">
    <citation type="submission" date="2023-07" db="EMBL/GenBank/DDBJ databases">
        <title>30 novel species of actinomycetes from the DSMZ collection.</title>
        <authorList>
            <person name="Nouioui I."/>
        </authorList>
    </citation>
    <scope>NUCLEOTIDE SEQUENCE [LARGE SCALE GENOMIC DNA]</scope>
    <source>
        <strain evidence="3">DSM 44915</strain>
    </source>
</reference>
<keyword evidence="1" id="KW-0732">Signal</keyword>
<evidence type="ECO:0000256" key="1">
    <source>
        <dbReference type="SAM" id="SignalP"/>
    </source>
</evidence>
<dbReference type="InterPro" id="IPR006059">
    <property type="entry name" value="SBP"/>
</dbReference>